<dbReference type="Pfam" id="PF00072">
    <property type="entry name" value="Response_reg"/>
    <property type="match status" value="1"/>
</dbReference>
<reference evidence="5" key="1">
    <citation type="submission" date="2020-02" db="EMBL/GenBank/DDBJ databases">
        <title>Genomic and physiological characterization of two novel Nitrospinaceae genera.</title>
        <authorList>
            <person name="Mueller A.J."/>
            <person name="Jung M.-Y."/>
            <person name="Strachan C.R."/>
            <person name="Herbold C.W."/>
            <person name="Kirkegaard R.H."/>
            <person name="Daims H."/>
        </authorList>
    </citation>
    <scope>NUCLEOTIDE SEQUENCE [LARGE SCALE GENOMIC DNA]</scope>
</reference>
<evidence type="ECO:0000313" key="5">
    <source>
        <dbReference type="Proteomes" id="UP000594464"/>
    </source>
</evidence>
<gene>
    <name evidence="4" type="ORF">G3M78_09210</name>
</gene>
<evidence type="ECO:0000256" key="2">
    <source>
        <dbReference type="PROSITE-ProRule" id="PRU00169"/>
    </source>
</evidence>
<dbReference type="Gene3D" id="3.40.50.2300">
    <property type="match status" value="1"/>
</dbReference>
<proteinExistence type="predicted"/>
<keyword evidence="1 2" id="KW-0597">Phosphoprotein</keyword>
<feature type="modified residue" description="4-aspartylphosphate" evidence="2">
    <location>
        <position position="66"/>
    </location>
</feature>
<dbReference type="InterPro" id="IPR050595">
    <property type="entry name" value="Bact_response_regulator"/>
</dbReference>
<dbReference type="Proteomes" id="UP000594464">
    <property type="component" value="Chromosome"/>
</dbReference>
<dbReference type="CDD" id="cd17536">
    <property type="entry name" value="REC_YesN-like"/>
    <property type="match status" value="1"/>
</dbReference>
<dbReference type="InterPro" id="IPR001789">
    <property type="entry name" value="Sig_transdc_resp-reg_receiver"/>
</dbReference>
<dbReference type="PANTHER" id="PTHR44591:SF3">
    <property type="entry name" value="RESPONSE REGULATORY DOMAIN-CONTAINING PROTEIN"/>
    <property type="match status" value="1"/>
</dbReference>
<evidence type="ECO:0000256" key="1">
    <source>
        <dbReference type="ARBA" id="ARBA00022553"/>
    </source>
</evidence>
<organism evidence="4 5">
    <name type="scientific">Candidatus Nitrohelix vancouverensis</name>
    <dbReference type="NCBI Taxonomy" id="2705534"/>
    <lineage>
        <taxon>Bacteria</taxon>
        <taxon>Pseudomonadati</taxon>
        <taxon>Nitrospinota/Tectimicrobiota group</taxon>
        <taxon>Nitrospinota</taxon>
        <taxon>Nitrospinia</taxon>
        <taxon>Nitrospinales</taxon>
        <taxon>Nitrospinaceae</taxon>
        <taxon>Candidatus Nitrohelix</taxon>
    </lineage>
</organism>
<feature type="domain" description="Response regulatory" evidence="3">
    <location>
        <begin position="13"/>
        <end position="131"/>
    </location>
</feature>
<dbReference type="PANTHER" id="PTHR44591">
    <property type="entry name" value="STRESS RESPONSE REGULATOR PROTEIN 1"/>
    <property type="match status" value="1"/>
</dbReference>
<name>A0A7T0C2Z0_9BACT</name>
<dbReference type="SUPFAM" id="SSF52172">
    <property type="entry name" value="CheY-like"/>
    <property type="match status" value="1"/>
</dbReference>
<protein>
    <submittedName>
        <fullName evidence="4">Response regulator</fullName>
    </submittedName>
</protein>
<accession>A0A7T0C2Z0</accession>
<dbReference type="PROSITE" id="PS50110">
    <property type="entry name" value="RESPONSE_REGULATORY"/>
    <property type="match status" value="1"/>
</dbReference>
<dbReference type="GO" id="GO:0000160">
    <property type="term" value="P:phosphorelay signal transduction system"/>
    <property type="evidence" value="ECO:0007669"/>
    <property type="project" value="InterPro"/>
</dbReference>
<sequence>MSLMDETSSTKGKILIVDDEADVREVLKLHLAAGKFSVLEASNGEEAITLMKMGSNLVQVGLIICDIRMPKVNGIDAINYIRSNAPSIPILVITGYPDTNLAVSLMEKGVKGYLVKPVEKDVLLKKVKEVFEAPQDFQYA</sequence>
<dbReference type="InterPro" id="IPR011006">
    <property type="entry name" value="CheY-like_superfamily"/>
</dbReference>
<dbReference type="KEGG" id="nva:G3M78_09210"/>
<dbReference type="AlphaFoldDB" id="A0A7T0C2Z0"/>
<dbReference type="SMART" id="SM00448">
    <property type="entry name" value="REC"/>
    <property type="match status" value="1"/>
</dbReference>
<dbReference type="EMBL" id="CP048620">
    <property type="protein sequence ID" value="QPJ65560.1"/>
    <property type="molecule type" value="Genomic_DNA"/>
</dbReference>
<evidence type="ECO:0000313" key="4">
    <source>
        <dbReference type="EMBL" id="QPJ65560.1"/>
    </source>
</evidence>
<evidence type="ECO:0000259" key="3">
    <source>
        <dbReference type="PROSITE" id="PS50110"/>
    </source>
</evidence>